<keyword evidence="2 5" id="KW-0812">Transmembrane</keyword>
<reference evidence="6" key="1">
    <citation type="submission" date="2013-04" db="EMBL/GenBank/DDBJ databases">
        <authorList>
            <person name="Qu J."/>
            <person name="Murali S.C."/>
            <person name="Bandaranaike D."/>
            <person name="Bellair M."/>
            <person name="Blankenburg K."/>
            <person name="Chao H."/>
            <person name="Dinh H."/>
            <person name="Doddapaneni H."/>
            <person name="Downs B."/>
            <person name="Dugan-Rocha S."/>
            <person name="Elkadiri S."/>
            <person name="Gnanaolivu R.D."/>
            <person name="Hernandez B."/>
            <person name="Javaid M."/>
            <person name="Jayaseelan J.C."/>
            <person name="Lee S."/>
            <person name="Li M."/>
            <person name="Ming W."/>
            <person name="Munidasa M."/>
            <person name="Muniz J."/>
            <person name="Nguyen L."/>
            <person name="Ongeri F."/>
            <person name="Osuji N."/>
            <person name="Pu L.-L."/>
            <person name="Puazo M."/>
            <person name="Qu C."/>
            <person name="Quiroz J."/>
            <person name="Raj R."/>
            <person name="Weissenberger G."/>
            <person name="Xin Y."/>
            <person name="Zou X."/>
            <person name="Han Y."/>
            <person name="Richards S."/>
            <person name="Worley K."/>
            <person name="Muzny D."/>
            <person name="Gibbs R."/>
        </authorList>
    </citation>
    <scope>NUCLEOTIDE SEQUENCE</scope>
    <source>
        <strain evidence="6">Sampled in the wild</strain>
    </source>
</reference>
<feature type="transmembrane region" description="Helical" evidence="5">
    <location>
        <begin position="329"/>
        <end position="348"/>
    </location>
</feature>
<dbReference type="Pfam" id="PF00083">
    <property type="entry name" value="Sugar_tr"/>
    <property type="match status" value="3"/>
</dbReference>
<dbReference type="Proteomes" id="UP000792457">
    <property type="component" value="Unassembled WGS sequence"/>
</dbReference>
<keyword evidence="3 5" id="KW-1133">Transmembrane helix</keyword>
<comment type="caution">
    <text evidence="6">The sequence shown here is derived from an EMBL/GenBank/DDBJ whole genome shotgun (WGS) entry which is preliminary data.</text>
</comment>
<evidence type="ECO:0008006" key="8">
    <source>
        <dbReference type="Google" id="ProtNLM"/>
    </source>
</evidence>
<feature type="transmembrane region" description="Helical" evidence="5">
    <location>
        <begin position="45"/>
        <end position="68"/>
    </location>
</feature>
<dbReference type="Gene3D" id="1.20.1250.20">
    <property type="entry name" value="MFS general substrate transporter like domains"/>
    <property type="match status" value="3"/>
</dbReference>
<feature type="transmembrane region" description="Helical" evidence="5">
    <location>
        <begin position="394"/>
        <end position="413"/>
    </location>
</feature>
<dbReference type="GO" id="GO:0022857">
    <property type="term" value="F:transmembrane transporter activity"/>
    <property type="evidence" value="ECO:0007669"/>
    <property type="project" value="InterPro"/>
</dbReference>
<feature type="transmembrane region" description="Helical" evidence="5">
    <location>
        <begin position="88"/>
        <end position="112"/>
    </location>
</feature>
<feature type="transmembrane region" description="Helical" evidence="5">
    <location>
        <begin position="360"/>
        <end position="382"/>
    </location>
</feature>
<dbReference type="AlphaFoldDB" id="A0A8K0JVU0"/>
<dbReference type="InterPro" id="IPR036259">
    <property type="entry name" value="MFS_trans_sf"/>
</dbReference>
<gene>
    <name evidence="6" type="ORF">J437_LFUL005016</name>
</gene>
<evidence type="ECO:0000256" key="3">
    <source>
        <dbReference type="ARBA" id="ARBA00022989"/>
    </source>
</evidence>
<feature type="transmembrane region" description="Helical" evidence="5">
    <location>
        <begin position="265"/>
        <end position="290"/>
    </location>
</feature>
<sequence length="435" mass="48509">MTPTDDLEQFGDSWNLGASMTWLPPETPAKPKPEKIEFCQALRQIWATLAVHCMVILVGMTLGFSAILIPQLEESDSDIVINKVDASWLASIISIVAPIGSLSSGPVVQWLGSKQTIRLSLIPYALGWLLISFANGLPMLLAGWLITGLVKIDMSSVPEKAKELMRGLDVSKISEVSDHEFDNEDDVTVRRRKKAEQTYTFLMDEHQRNLKKQMQDNFGKEKGYEGNLLGIIPNSTSPSGKSKKRSGILRRLEILFTHSTGWKPLLMLTIMFVFQQFAGVYITLFYAVNVFKEMGGGALDEYIASILVGVVRFFMSLVNIWLFRKYGRRPLITISAAAFGNTPCIVYITEVSSPHLRSMLTATGPTLGSLGILMAYVLGWLFSWRTVALVPAAWNLVCLAVLATIPESPIWLISHEKFEEARKAVYWFHDVKMAG</sequence>
<dbReference type="PANTHER" id="PTHR48021:SF32">
    <property type="entry name" value="FACILITATED TREHALOSE TRANSPORTER TRET1-2 HOMOLOG-LIKE PROTEIN"/>
    <property type="match status" value="1"/>
</dbReference>
<dbReference type="SUPFAM" id="SSF103473">
    <property type="entry name" value="MFS general substrate transporter"/>
    <property type="match status" value="3"/>
</dbReference>
<feature type="transmembrane region" description="Helical" evidence="5">
    <location>
        <begin position="124"/>
        <end position="146"/>
    </location>
</feature>
<dbReference type="EMBL" id="KZ308144">
    <property type="protein sequence ID" value="KAG8222810.1"/>
    <property type="molecule type" value="Genomic_DNA"/>
</dbReference>
<proteinExistence type="predicted"/>
<evidence type="ECO:0000313" key="6">
    <source>
        <dbReference type="EMBL" id="KAG8222810.1"/>
    </source>
</evidence>
<comment type="subcellular location">
    <subcellularLocation>
        <location evidence="1">Membrane</location>
    </subcellularLocation>
</comment>
<name>A0A8K0JVU0_LADFU</name>
<protein>
    <recommendedName>
        <fullName evidence="8">Major facilitator superfamily (MFS) profile domain-containing protein</fullName>
    </recommendedName>
</protein>
<organism evidence="6 7">
    <name type="scientific">Ladona fulva</name>
    <name type="common">Scarce chaser dragonfly</name>
    <name type="synonym">Libellula fulva</name>
    <dbReference type="NCBI Taxonomy" id="123851"/>
    <lineage>
        <taxon>Eukaryota</taxon>
        <taxon>Metazoa</taxon>
        <taxon>Ecdysozoa</taxon>
        <taxon>Arthropoda</taxon>
        <taxon>Hexapoda</taxon>
        <taxon>Insecta</taxon>
        <taxon>Pterygota</taxon>
        <taxon>Palaeoptera</taxon>
        <taxon>Odonata</taxon>
        <taxon>Epiprocta</taxon>
        <taxon>Anisoptera</taxon>
        <taxon>Libelluloidea</taxon>
        <taxon>Libellulidae</taxon>
        <taxon>Ladona</taxon>
    </lineage>
</organism>
<feature type="transmembrane region" description="Helical" evidence="5">
    <location>
        <begin position="302"/>
        <end position="323"/>
    </location>
</feature>
<accession>A0A8K0JVU0</accession>
<reference evidence="6" key="2">
    <citation type="submission" date="2017-10" db="EMBL/GenBank/DDBJ databases">
        <title>Ladona fulva Genome sequencing and assembly.</title>
        <authorList>
            <person name="Murali S."/>
            <person name="Richards S."/>
            <person name="Bandaranaike D."/>
            <person name="Bellair M."/>
            <person name="Blankenburg K."/>
            <person name="Chao H."/>
            <person name="Dinh H."/>
            <person name="Doddapaneni H."/>
            <person name="Dugan-Rocha S."/>
            <person name="Elkadiri S."/>
            <person name="Gnanaolivu R."/>
            <person name="Hernandez B."/>
            <person name="Skinner E."/>
            <person name="Javaid M."/>
            <person name="Lee S."/>
            <person name="Li M."/>
            <person name="Ming W."/>
            <person name="Munidasa M."/>
            <person name="Muniz J."/>
            <person name="Nguyen L."/>
            <person name="Hughes D."/>
            <person name="Osuji N."/>
            <person name="Pu L.-L."/>
            <person name="Puazo M."/>
            <person name="Qu C."/>
            <person name="Quiroz J."/>
            <person name="Raj R."/>
            <person name="Weissenberger G."/>
            <person name="Xin Y."/>
            <person name="Zou X."/>
            <person name="Han Y."/>
            <person name="Worley K."/>
            <person name="Muzny D."/>
            <person name="Gibbs R."/>
        </authorList>
    </citation>
    <scope>NUCLEOTIDE SEQUENCE</scope>
    <source>
        <strain evidence="6">Sampled in the wild</strain>
    </source>
</reference>
<evidence type="ECO:0000256" key="5">
    <source>
        <dbReference type="SAM" id="Phobius"/>
    </source>
</evidence>
<dbReference type="OrthoDB" id="6612291at2759"/>
<evidence type="ECO:0000256" key="4">
    <source>
        <dbReference type="ARBA" id="ARBA00023136"/>
    </source>
</evidence>
<keyword evidence="7" id="KW-1185">Reference proteome</keyword>
<dbReference type="PANTHER" id="PTHR48021">
    <property type="match status" value="1"/>
</dbReference>
<dbReference type="GO" id="GO:0016020">
    <property type="term" value="C:membrane"/>
    <property type="evidence" value="ECO:0007669"/>
    <property type="project" value="UniProtKB-SubCell"/>
</dbReference>
<evidence type="ECO:0000313" key="7">
    <source>
        <dbReference type="Proteomes" id="UP000792457"/>
    </source>
</evidence>
<dbReference type="InterPro" id="IPR050549">
    <property type="entry name" value="MFS_Trehalose_Transporter"/>
</dbReference>
<feature type="non-terminal residue" evidence="6">
    <location>
        <position position="435"/>
    </location>
</feature>
<dbReference type="InterPro" id="IPR005828">
    <property type="entry name" value="MFS_sugar_transport-like"/>
</dbReference>
<keyword evidence="4 5" id="KW-0472">Membrane</keyword>
<evidence type="ECO:0000256" key="2">
    <source>
        <dbReference type="ARBA" id="ARBA00022692"/>
    </source>
</evidence>
<evidence type="ECO:0000256" key="1">
    <source>
        <dbReference type="ARBA" id="ARBA00004370"/>
    </source>
</evidence>